<dbReference type="PANTHER" id="PTHR28199">
    <property type="entry name" value="PROCESSING OF GAS1 AND ALP PROTEIN 2"/>
    <property type="match status" value="1"/>
</dbReference>
<dbReference type="EMBL" id="KV745010">
    <property type="protein sequence ID" value="OCK79356.1"/>
    <property type="molecule type" value="Genomic_DNA"/>
</dbReference>
<gene>
    <name evidence="3" type="ORF">K432DRAFT_383153</name>
</gene>
<dbReference type="OrthoDB" id="4227028at2759"/>
<reference evidence="3 4" key="1">
    <citation type="journal article" date="2016" name="Nat. Commun.">
        <title>Ectomycorrhizal ecology is imprinted in the genome of the dominant symbiotic fungus Cenococcum geophilum.</title>
        <authorList>
            <consortium name="DOE Joint Genome Institute"/>
            <person name="Peter M."/>
            <person name="Kohler A."/>
            <person name="Ohm R.A."/>
            <person name="Kuo A."/>
            <person name="Krutzmann J."/>
            <person name="Morin E."/>
            <person name="Arend M."/>
            <person name="Barry K.W."/>
            <person name="Binder M."/>
            <person name="Choi C."/>
            <person name="Clum A."/>
            <person name="Copeland A."/>
            <person name="Grisel N."/>
            <person name="Haridas S."/>
            <person name="Kipfer T."/>
            <person name="LaButti K."/>
            <person name="Lindquist E."/>
            <person name="Lipzen A."/>
            <person name="Maire R."/>
            <person name="Meier B."/>
            <person name="Mihaltcheva S."/>
            <person name="Molinier V."/>
            <person name="Murat C."/>
            <person name="Poggeler S."/>
            <person name="Quandt C.A."/>
            <person name="Sperisen C."/>
            <person name="Tritt A."/>
            <person name="Tisserant E."/>
            <person name="Crous P.W."/>
            <person name="Henrissat B."/>
            <person name="Nehls U."/>
            <person name="Egli S."/>
            <person name="Spatafora J.W."/>
            <person name="Grigoriev I.V."/>
            <person name="Martin F.M."/>
        </authorList>
    </citation>
    <scope>NUCLEOTIDE SEQUENCE [LARGE SCALE GENOMIC DNA]</scope>
    <source>
        <strain evidence="3 4">CBS 459.81</strain>
    </source>
</reference>
<feature type="compositionally biased region" description="Basic and acidic residues" evidence="1">
    <location>
        <begin position="68"/>
        <end position="78"/>
    </location>
</feature>
<evidence type="ECO:0000313" key="3">
    <source>
        <dbReference type="EMBL" id="OCK79356.1"/>
    </source>
</evidence>
<evidence type="ECO:0000256" key="1">
    <source>
        <dbReference type="SAM" id="MobiDB-lite"/>
    </source>
</evidence>
<dbReference type="Proteomes" id="UP000250266">
    <property type="component" value="Unassembled WGS sequence"/>
</dbReference>
<proteinExistence type="predicted"/>
<dbReference type="AlphaFoldDB" id="A0A8E2E8H6"/>
<dbReference type="Pfam" id="PF07543">
    <property type="entry name" value="PGA2"/>
    <property type="match status" value="1"/>
</dbReference>
<feature type="transmembrane region" description="Helical" evidence="2">
    <location>
        <begin position="39"/>
        <end position="56"/>
    </location>
</feature>
<evidence type="ECO:0000256" key="2">
    <source>
        <dbReference type="SAM" id="Phobius"/>
    </source>
</evidence>
<keyword evidence="4" id="KW-1185">Reference proteome</keyword>
<keyword evidence="2" id="KW-0812">Transmembrane</keyword>
<feature type="compositionally biased region" description="Acidic residues" evidence="1">
    <location>
        <begin position="95"/>
        <end position="106"/>
    </location>
</feature>
<dbReference type="GO" id="GO:0015031">
    <property type="term" value="P:protein transport"/>
    <property type="evidence" value="ECO:0007669"/>
    <property type="project" value="TreeGrafter"/>
</dbReference>
<dbReference type="InterPro" id="IPR011431">
    <property type="entry name" value="Trafficking_Pga2"/>
</dbReference>
<keyword evidence="2" id="KW-0472">Membrane</keyword>
<keyword evidence="2" id="KW-1133">Transmembrane helix</keyword>
<feature type="region of interest" description="Disordered" evidence="1">
    <location>
        <begin position="68"/>
        <end position="113"/>
    </location>
</feature>
<accession>A0A8E2E8H6</accession>
<dbReference type="PANTHER" id="PTHR28199:SF1">
    <property type="entry name" value="PROCESSING OF GAS1 AND ALP PROTEIN 2"/>
    <property type="match status" value="1"/>
</dbReference>
<name>A0A8E2E8H6_9PEZI</name>
<organism evidence="3 4">
    <name type="scientific">Lepidopterella palustris CBS 459.81</name>
    <dbReference type="NCBI Taxonomy" id="1314670"/>
    <lineage>
        <taxon>Eukaryota</taxon>
        <taxon>Fungi</taxon>
        <taxon>Dikarya</taxon>
        <taxon>Ascomycota</taxon>
        <taxon>Pezizomycotina</taxon>
        <taxon>Dothideomycetes</taxon>
        <taxon>Pleosporomycetidae</taxon>
        <taxon>Mytilinidiales</taxon>
        <taxon>Argynnaceae</taxon>
        <taxon>Lepidopterella</taxon>
    </lineage>
</organism>
<sequence>MANHTQTDTPGITALLSTWAGNFQRNTTSAFTQLRLEDYIRLVVIIGGYCLLRPYIIKLGAKLQMKSHEKDSADHGEMGEMNPNELRGRVAIPGVDEDSDEDDDGDAAGRDWGRNARMRQRKFIREALEREEARLREKAEVDSDKDIDEFLIKE</sequence>
<evidence type="ECO:0000313" key="4">
    <source>
        <dbReference type="Proteomes" id="UP000250266"/>
    </source>
</evidence>
<protein>
    <submittedName>
        <fullName evidence="3">DUF1531-domain-containing protein</fullName>
    </submittedName>
</protein>